<proteinExistence type="predicted"/>
<name>A0A9P0VYC9_9ASCO</name>
<protein>
    <submittedName>
        <fullName evidence="2">Uncharacterized protein</fullName>
    </submittedName>
</protein>
<dbReference type="Proteomes" id="UP000837801">
    <property type="component" value="Unassembled WGS sequence"/>
</dbReference>
<evidence type="ECO:0000256" key="1">
    <source>
        <dbReference type="SAM" id="MobiDB-lite"/>
    </source>
</evidence>
<sequence length="556" mass="63296">MRRIFSRRHRNSDSGPSRPSQSSTSGLGNNRRSLDHFRHDRSPARSFIGDETYHLSDSLLDNPNSELNLDNADDGYNDATSVESAPLSESDTLFLTNQERLSLQPTFQENFSLYLPFLIRRLRYERMYEHSDLASSQETVASVAEKYSVLDQPTHNYNEKRRMILVHEFMKNSNLVFISMESFTLYRELRSLKKEKQAEMATKYQSKGLALPLFKIESHSYLRLDDGADVIFHKYLELPSTQMNSNSGSANPVASPTYKFCTVHIKTYTNLKRFTFTFNPQDGRTSPFKVILFQHNFKPIADFNYKNTRFRIFGNSLINFGLAPNLKLLIIDKDKPSLCDKVFDKPQFKLSSIVRRRRSSAVDPSAPNSRRGSSVGRRRSSAVSINSNCIGEEECIAPDENFNSVGEAEDEEGVETDPLKMANPYPDKSNPLLKYDQNQYLLLNKTFVSNEVPPFGSFQDVVCYAKDFSLLPKKFKEQGRFEIYQDSSRFVPGVNMDANNSLDMDTLVLCCINLAIRDMVVKRNSKISSNMEAINRYNYMGASIYASPGPGLLGGL</sequence>
<dbReference type="EMBL" id="CAKXYY010000011">
    <property type="protein sequence ID" value="CAH2353591.1"/>
    <property type="molecule type" value="Genomic_DNA"/>
</dbReference>
<evidence type="ECO:0000313" key="2">
    <source>
        <dbReference type="EMBL" id="CAH2353591.1"/>
    </source>
</evidence>
<feature type="region of interest" description="Disordered" evidence="1">
    <location>
        <begin position="64"/>
        <end position="84"/>
    </location>
</feature>
<accession>A0A9P0VYC9</accession>
<dbReference type="AlphaFoldDB" id="A0A9P0VYC9"/>
<comment type="caution">
    <text evidence="2">The sequence shown here is derived from an EMBL/GenBank/DDBJ whole genome shotgun (WGS) entry which is preliminary data.</text>
</comment>
<feature type="region of interest" description="Disordered" evidence="1">
    <location>
        <begin position="359"/>
        <end position="379"/>
    </location>
</feature>
<feature type="compositionally biased region" description="Low complexity" evidence="1">
    <location>
        <begin position="13"/>
        <end position="26"/>
    </location>
</feature>
<reference evidence="2" key="1">
    <citation type="submission" date="2022-03" db="EMBL/GenBank/DDBJ databases">
        <authorList>
            <person name="Legras J.-L."/>
            <person name="Devillers H."/>
            <person name="Grondin C."/>
        </authorList>
    </citation>
    <scope>NUCLEOTIDE SEQUENCE</scope>
    <source>
        <strain evidence="2">CLIB 1423</strain>
    </source>
</reference>
<feature type="compositionally biased region" description="Basic and acidic residues" evidence="1">
    <location>
        <begin position="32"/>
        <end position="41"/>
    </location>
</feature>
<evidence type="ECO:0000313" key="3">
    <source>
        <dbReference type="Proteomes" id="UP000837801"/>
    </source>
</evidence>
<keyword evidence="3" id="KW-1185">Reference proteome</keyword>
<feature type="compositionally biased region" description="Basic residues" evidence="1">
    <location>
        <begin position="1"/>
        <end position="10"/>
    </location>
</feature>
<dbReference type="OrthoDB" id="4024171at2759"/>
<feature type="region of interest" description="Disordered" evidence="1">
    <location>
        <begin position="1"/>
        <end position="41"/>
    </location>
</feature>
<organism evidence="2 3">
    <name type="scientific">[Candida] railenensis</name>
    <dbReference type="NCBI Taxonomy" id="45579"/>
    <lineage>
        <taxon>Eukaryota</taxon>
        <taxon>Fungi</taxon>
        <taxon>Dikarya</taxon>
        <taxon>Ascomycota</taxon>
        <taxon>Saccharomycotina</taxon>
        <taxon>Pichiomycetes</taxon>
        <taxon>Debaryomycetaceae</taxon>
        <taxon>Kurtzmaniella</taxon>
    </lineage>
</organism>
<gene>
    <name evidence="2" type="ORF">CLIB1423_11S03202</name>
</gene>